<comment type="caution">
    <text evidence="2">The sequence shown here is derived from an EMBL/GenBank/DDBJ whole genome shotgun (WGS) entry which is preliminary data.</text>
</comment>
<feature type="transmembrane region" description="Helical" evidence="1">
    <location>
        <begin position="20"/>
        <end position="41"/>
    </location>
</feature>
<evidence type="ECO:0000256" key="1">
    <source>
        <dbReference type="SAM" id="Phobius"/>
    </source>
</evidence>
<keyword evidence="1" id="KW-0812">Transmembrane</keyword>
<dbReference type="EMBL" id="DYUZ01000029">
    <property type="protein sequence ID" value="HJG37803.1"/>
    <property type="molecule type" value="Genomic_DNA"/>
</dbReference>
<dbReference type="Proteomes" id="UP000753256">
    <property type="component" value="Unassembled WGS sequence"/>
</dbReference>
<keyword evidence="1" id="KW-1133">Transmembrane helix</keyword>
<name>A0A921LT70_9ACTN</name>
<protein>
    <submittedName>
        <fullName evidence="2">Uncharacterized protein</fullName>
    </submittedName>
</protein>
<dbReference type="AlphaFoldDB" id="A0A921LT70"/>
<keyword evidence="1" id="KW-0472">Membrane</keyword>
<gene>
    <name evidence="2" type="ORF">K8V70_08105</name>
</gene>
<reference evidence="2" key="1">
    <citation type="journal article" date="2021" name="PeerJ">
        <title>Extensive microbial diversity within the chicken gut microbiome revealed by metagenomics and culture.</title>
        <authorList>
            <person name="Gilroy R."/>
            <person name="Ravi A."/>
            <person name="Getino M."/>
            <person name="Pursley I."/>
            <person name="Horton D.L."/>
            <person name="Alikhan N.F."/>
            <person name="Baker D."/>
            <person name="Gharbi K."/>
            <person name="Hall N."/>
            <person name="Watson M."/>
            <person name="Adriaenssens E.M."/>
            <person name="Foster-Nyarko E."/>
            <person name="Jarju S."/>
            <person name="Secka A."/>
            <person name="Antonio M."/>
            <person name="Oren A."/>
            <person name="Chaudhuri R.R."/>
            <person name="La Ragione R."/>
            <person name="Hildebrand F."/>
            <person name="Pallen M.J."/>
        </authorList>
    </citation>
    <scope>NUCLEOTIDE SEQUENCE</scope>
    <source>
        <strain evidence="2">ChiHjej13B12-9602</strain>
    </source>
</reference>
<reference evidence="2" key="2">
    <citation type="submission" date="2021-09" db="EMBL/GenBank/DDBJ databases">
        <authorList>
            <person name="Gilroy R."/>
        </authorList>
    </citation>
    <scope>NUCLEOTIDE SEQUENCE</scope>
    <source>
        <strain evidence="2">ChiHjej13B12-9602</strain>
    </source>
</reference>
<sequence length="67" mass="6988">MPASIDSILNALAPDFAITTGQLAALVLVLAVSVVLLAYGLGRQTAKLDRRIKTLEAALSAVETSHQ</sequence>
<proteinExistence type="predicted"/>
<organism evidence="2 3">
    <name type="scientific">Enorma phocaeensis</name>
    <dbReference type="NCBI Taxonomy" id="1871019"/>
    <lineage>
        <taxon>Bacteria</taxon>
        <taxon>Bacillati</taxon>
        <taxon>Actinomycetota</taxon>
        <taxon>Coriobacteriia</taxon>
        <taxon>Coriobacteriales</taxon>
        <taxon>Coriobacteriaceae</taxon>
        <taxon>Enorma</taxon>
    </lineage>
</organism>
<evidence type="ECO:0000313" key="3">
    <source>
        <dbReference type="Proteomes" id="UP000753256"/>
    </source>
</evidence>
<evidence type="ECO:0000313" key="2">
    <source>
        <dbReference type="EMBL" id="HJG37803.1"/>
    </source>
</evidence>
<accession>A0A921LT70</accession>
<dbReference type="RefSeq" id="WP_273190808.1">
    <property type="nucleotide sequence ID" value="NZ_DYUZ01000029.1"/>
</dbReference>